<dbReference type="PANTHER" id="PTHR34361">
    <property type="entry name" value="OS08G0157800 PROTEIN"/>
    <property type="match status" value="1"/>
</dbReference>
<evidence type="ECO:0000313" key="3">
    <source>
        <dbReference type="Proteomes" id="UP001293593"/>
    </source>
</evidence>
<keyword evidence="3" id="KW-1185">Reference proteome</keyword>
<feature type="compositionally biased region" description="Polar residues" evidence="1">
    <location>
        <begin position="1"/>
        <end position="17"/>
    </location>
</feature>
<proteinExistence type="predicted"/>
<feature type="compositionally biased region" description="Polar residues" evidence="1">
    <location>
        <begin position="395"/>
        <end position="404"/>
    </location>
</feature>
<comment type="caution">
    <text evidence="2">The sequence shown here is derived from an EMBL/GenBank/DDBJ whole genome shotgun (WGS) entry which is preliminary data.</text>
</comment>
<feature type="region of interest" description="Disordered" evidence="1">
    <location>
        <begin position="1"/>
        <end position="54"/>
    </location>
</feature>
<gene>
    <name evidence="2" type="ORF">QN277_020374</name>
</gene>
<dbReference type="Proteomes" id="UP001293593">
    <property type="component" value="Unassembled WGS sequence"/>
</dbReference>
<accession>A0AAE1JNW2</accession>
<feature type="compositionally biased region" description="Basic and acidic residues" evidence="1">
    <location>
        <begin position="356"/>
        <end position="367"/>
    </location>
</feature>
<evidence type="ECO:0000313" key="2">
    <source>
        <dbReference type="EMBL" id="KAK4271727.1"/>
    </source>
</evidence>
<feature type="region of interest" description="Disordered" evidence="1">
    <location>
        <begin position="332"/>
        <end position="404"/>
    </location>
</feature>
<protein>
    <submittedName>
        <fullName evidence="2">Uncharacterized protein</fullName>
    </submittedName>
</protein>
<feature type="compositionally biased region" description="Polar residues" evidence="1">
    <location>
        <begin position="26"/>
        <end position="45"/>
    </location>
</feature>
<dbReference type="PANTHER" id="PTHR34361:SF6">
    <property type="entry name" value="POX DOMAIN-CONTAINING PROTEIN"/>
    <property type="match status" value="1"/>
</dbReference>
<feature type="region of interest" description="Disordered" evidence="1">
    <location>
        <begin position="173"/>
        <end position="205"/>
    </location>
</feature>
<reference evidence="2" key="1">
    <citation type="submission" date="2023-10" db="EMBL/GenBank/DDBJ databases">
        <title>Chromosome-level genome of the transformable northern wattle, Acacia crassicarpa.</title>
        <authorList>
            <person name="Massaro I."/>
            <person name="Sinha N.R."/>
            <person name="Poethig S."/>
            <person name="Leichty A.R."/>
        </authorList>
    </citation>
    <scope>NUCLEOTIDE SEQUENCE</scope>
    <source>
        <strain evidence="2">Acra3RX</strain>
        <tissue evidence="2">Leaf</tissue>
    </source>
</reference>
<evidence type="ECO:0000256" key="1">
    <source>
        <dbReference type="SAM" id="MobiDB-lite"/>
    </source>
</evidence>
<feature type="region of interest" description="Disordered" evidence="1">
    <location>
        <begin position="537"/>
        <end position="563"/>
    </location>
</feature>
<name>A0AAE1JNW2_9FABA</name>
<organism evidence="2 3">
    <name type="scientific">Acacia crassicarpa</name>
    <name type="common">northern wattle</name>
    <dbReference type="NCBI Taxonomy" id="499986"/>
    <lineage>
        <taxon>Eukaryota</taxon>
        <taxon>Viridiplantae</taxon>
        <taxon>Streptophyta</taxon>
        <taxon>Embryophyta</taxon>
        <taxon>Tracheophyta</taxon>
        <taxon>Spermatophyta</taxon>
        <taxon>Magnoliopsida</taxon>
        <taxon>eudicotyledons</taxon>
        <taxon>Gunneridae</taxon>
        <taxon>Pentapetalae</taxon>
        <taxon>rosids</taxon>
        <taxon>fabids</taxon>
        <taxon>Fabales</taxon>
        <taxon>Fabaceae</taxon>
        <taxon>Caesalpinioideae</taxon>
        <taxon>mimosoid clade</taxon>
        <taxon>Acacieae</taxon>
        <taxon>Acacia</taxon>
    </lineage>
</organism>
<dbReference type="EMBL" id="JAWXYG010000005">
    <property type="protein sequence ID" value="KAK4271727.1"/>
    <property type="molecule type" value="Genomic_DNA"/>
</dbReference>
<feature type="compositionally biased region" description="Basic and acidic residues" evidence="1">
    <location>
        <begin position="173"/>
        <end position="183"/>
    </location>
</feature>
<dbReference type="AlphaFoldDB" id="A0AAE1JNW2"/>
<sequence>MNHTKTGASPSSTTRLSASAKPFTFNRGSQQSTLKAPVNSGQEPTLYSPDHRSSDPFGSLLDSFPKFNSSAKGNLVFSSPLIDSGFAHEEVAATFPIELVSQTQADEETLSQHPPIDFEVNDDSVVLNESELDMPKAFSLPLPAYCSNITDLGSGTCTGHELNHENQENDCRDGLFGAAKDDGGSSSSGGIRPKGKMQGGAKSGSVLRSNSDTYPFIFSAPAMSSSTKLNYVSHGQGCRTASGATCSASISSGAPDGQYFSEVLSSTGNIASHSIGSLPAEIHGSSSYCSVLLPFDTSRNMDLLTGGWSIIDDKDCSRSIVSGAKDSLHIFNAEGKGTDDGNTQKPKKIGKSVSFDARDQLKSDDSNRGISIQTSKSLGDSDSDLDSPCWKGKKTSQSPSEILGSVQTHEFEKELKKGNTLNPLAPQFFPGNAEGSSRLGSKKVKGDIVSSESSAPLAVNLLPGENKQMKTVMADEQSIELKGVELLHSKNMNESVKAFNFVSDPKCSLLLNSTCMTQPVSIVAAGQVEGLSKEAKDDMTKGSTRGSFTVKYHSPTPTSSSSEAGVVTNLFETLQVVSKSLSDSPKLDVQTMVNAMRSLSELLVQSCVLKLDSYKQHDHDTIQHIINNLNEFRAIYSSQMISAIQSTQTGSPDLLGRSLELPKDSRKGIEEASVETFAVQKMLHNQNDNGGQRNNVSKVIAEREQYSITSSSDVVGPEKGNEIFPVIRRNLGRNLDVEEHLHPQALLYKKLWLDAEAAMCHMKRKIYLRLMETGMDVNHTNLVDLWR</sequence>